<dbReference type="EMBL" id="CDOL01000287">
    <property type="protein sequence ID" value="CEN54529.1"/>
    <property type="molecule type" value="Genomic_DNA"/>
</dbReference>
<dbReference type="PANTHER" id="PTHR43751:SF6">
    <property type="entry name" value="N-ACETYLGALACTOSAMINE-6-O-SULFATASE"/>
    <property type="match status" value="1"/>
</dbReference>
<evidence type="ECO:0000313" key="4">
    <source>
        <dbReference type="EMBL" id="CEN54529.1"/>
    </source>
</evidence>
<dbReference type="PANTHER" id="PTHR43751">
    <property type="entry name" value="SULFATASE"/>
    <property type="match status" value="1"/>
</dbReference>
<dbReference type="GO" id="GO:0016787">
    <property type="term" value="F:hydrolase activity"/>
    <property type="evidence" value="ECO:0007669"/>
    <property type="project" value="UniProtKB-KW"/>
</dbReference>
<dbReference type="Pfam" id="PF00884">
    <property type="entry name" value="Sulfatase"/>
    <property type="match status" value="1"/>
</dbReference>
<dbReference type="PROSITE" id="PS00523">
    <property type="entry name" value="SULFATASE_1"/>
    <property type="match status" value="1"/>
</dbReference>
<evidence type="ECO:0000313" key="7">
    <source>
        <dbReference type="Proteomes" id="UP000265497"/>
    </source>
</evidence>
<dbReference type="Gene3D" id="3.30.1120.10">
    <property type="match status" value="1"/>
</dbReference>
<protein>
    <submittedName>
        <fullName evidence="4 5">Sulfatase</fullName>
    </submittedName>
</protein>
<organism evidence="4 6">
    <name type="scientific">Capnocytophaga canis</name>
    <dbReference type="NCBI Taxonomy" id="1848903"/>
    <lineage>
        <taxon>Bacteria</taxon>
        <taxon>Pseudomonadati</taxon>
        <taxon>Bacteroidota</taxon>
        <taxon>Flavobacteriia</taxon>
        <taxon>Flavobacteriales</taxon>
        <taxon>Flavobacteriaceae</taxon>
        <taxon>Capnocytophaga</taxon>
    </lineage>
</organism>
<dbReference type="PROSITE" id="PS00149">
    <property type="entry name" value="SULFATASE_2"/>
    <property type="match status" value="1"/>
</dbReference>
<dbReference type="Gene3D" id="3.40.720.10">
    <property type="entry name" value="Alkaline Phosphatase, subunit A"/>
    <property type="match status" value="1"/>
</dbReference>
<reference evidence="5 7" key="2">
    <citation type="submission" date="2017-08" db="EMBL/GenBank/DDBJ databases">
        <title>Capnocytophaga canis 17-158 assembly.</title>
        <authorList>
            <person name="Gulvik C.A."/>
        </authorList>
    </citation>
    <scope>NUCLEOTIDE SEQUENCE [LARGE SCALE GENOMIC DNA]</scope>
    <source>
        <strain evidence="5 7">17-158</strain>
    </source>
</reference>
<dbReference type="InterPro" id="IPR024607">
    <property type="entry name" value="Sulfatase_CS"/>
</dbReference>
<evidence type="ECO:0000256" key="2">
    <source>
        <dbReference type="ARBA" id="ARBA00022801"/>
    </source>
</evidence>
<dbReference type="PROSITE" id="PS51257">
    <property type="entry name" value="PROKAR_LIPOPROTEIN"/>
    <property type="match status" value="1"/>
</dbReference>
<dbReference type="AlphaFoldDB" id="A0A0B7HW86"/>
<dbReference type="InterPro" id="IPR000917">
    <property type="entry name" value="Sulfatase_N"/>
</dbReference>
<dbReference type="Proteomes" id="UP000265497">
    <property type="component" value="Unassembled WGS sequence"/>
</dbReference>
<evidence type="ECO:0000259" key="3">
    <source>
        <dbReference type="Pfam" id="PF00884"/>
    </source>
</evidence>
<dbReference type="OrthoDB" id="9765065at2"/>
<name>A0A0B7HW86_9FLAO</name>
<keyword evidence="2" id="KW-0378">Hydrolase</keyword>
<dbReference type="InterPro" id="IPR052701">
    <property type="entry name" value="GAG_Ulvan_Degrading_Sulfatases"/>
</dbReference>
<proteinExistence type="inferred from homology"/>
<reference evidence="4 6" key="1">
    <citation type="submission" date="2015-01" db="EMBL/GenBank/DDBJ databases">
        <authorList>
            <person name="MANFREDI Pablo"/>
        </authorList>
    </citation>
    <scope>NUCLEOTIDE SEQUENCE [LARGE SCALE GENOMIC DNA]</scope>
    <source>
        <strain evidence="4 6">CcD93</strain>
    </source>
</reference>
<dbReference type="GeneID" id="97264543"/>
<evidence type="ECO:0000256" key="1">
    <source>
        <dbReference type="ARBA" id="ARBA00008779"/>
    </source>
</evidence>
<evidence type="ECO:0000313" key="5">
    <source>
        <dbReference type="EMBL" id="RIY36847.1"/>
    </source>
</evidence>
<accession>A0A0B7HW86</accession>
<comment type="similarity">
    <text evidence="1">Belongs to the sulfatase family.</text>
</comment>
<dbReference type="EMBL" id="NSDI01000004">
    <property type="protein sequence ID" value="RIY36847.1"/>
    <property type="molecule type" value="Genomic_DNA"/>
</dbReference>
<dbReference type="Proteomes" id="UP000038200">
    <property type="component" value="Unassembled WGS sequence"/>
</dbReference>
<gene>
    <name evidence="4" type="ORF">CCAND93_930006</name>
    <name evidence="5" type="ORF">CKY20_04780</name>
</gene>
<feature type="domain" description="Sulfatase N-terminal" evidence="3">
    <location>
        <begin position="32"/>
        <end position="400"/>
    </location>
</feature>
<dbReference type="STRING" id="1848903.CCAND38_290017"/>
<dbReference type="InterPro" id="IPR017850">
    <property type="entry name" value="Alkaline_phosphatase_core_sf"/>
</dbReference>
<evidence type="ECO:0000313" key="6">
    <source>
        <dbReference type="Proteomes" id="UP000038200"/>
    </source>
</evidence>
<dbReference type="RefSeq" id="WP_042010368.1">
    <property type="nucleotide sequence ID" value="NZ_CDOH01000079.1"/>
</dbReference>
<sequence length="512" mass="56681">MKKHWLKVSFFCLLTFVLSCKSTEKKGKTVFPNVILIYADDLGYGDLSSYGGKIATPHIDRLADHGILHCNAYAAASTCTPSRYTLLTGEYAWREKGRGVINGNEKALIPSGRQTVASVFKKAGYTTAVIGKWHLGLGDENGIDWNTQISNIPEDIGFDESFIMPATSDRVPCVYVSNGKVLNLDPTDTLAVSYQKKIGNLPTGKENPELLKLKYSHGHDMTIVNGISRIGYQSGGMSAVWKDENIADDFVRESKKFIIKNKQKPFFLYLATNNIHVPRMPHPRFQGKTSQGLRGDAILELDDMVGSISKTLDSLQIAENTIIIFSSDNGAVLDDGYADQAIEKSGEHNPFGALRGAKYSVYEAGTRIPMIVSWKGNIKKQTSQALVSQTDFIASVGAMLNVRIDSNQAFDAKNQWDSWIGKDKKGRSEIVQEAIQNTLSIVEGDYKYIEPSKSKMKVAWQTGIETGFSDKPQLYNLKQDPAEKVNLAEQQPQLVIDLAKKLDSIKNQHKGK</sequence>
<dbReference type="SUPFAM" id="SSF53649">
    <property type="entry name" value="Alkaline phosphatase-like"/>
    <property type="match status" value="1"/>
</dbReference>